<sequence length="83" mass="9036">MLDVMLFGHGWAGELAEVAEGARTLTQPSREPGEGAITFFITVWLSDDGVAYLTGTADLEPYADDIEAAVARWQPKPAPFPHY</sequence>
<dbReference type="EMBL" id="MSAG01000010">
    <property type="protein sequence ID" value="PUX24199.1"/>
    <property type="molecule type" value="Genomic_DNA"/>
</dbReference>
<organism evidence="1">
    <name type="scientific">Cronobacter turicensis</name>
    <dbReference type="NCBI Taxonomy" id="413502"/>
    <lineage>
        <taxon>Bacteria</taxon>
        <taxon>Pseudomonadati</taxon>
        <taxon>Pseudomonadota</taxon>
        <taxon>Gammaproteobacteria</taxon>
        <taxon>Enterobacterales</taxon>
        <taxon>Enterobacteriaceae</taxon>
        <taxon>Cronobacter</taxon>
    </lineage>
</organism>
<proteinExistence type="predicted"/>
<evidence type="ECO:0000313" key="1">
    <source>
        <dbReference type="EMBL" id="PUX24199.1"/>
    </source>
</evidence>
<reference evidence="1" key="1">
    <citation type="submission" date="2016-12" db="EMBL/GenBank/DDBJ databases">
        <title>Analysis of the Molecular Diversity Among Cronobacter Species Isolated from Filth Flies Using a Pan Genomic DNA Microarray.</title>
        <authorList>
            <person name="Pava-Ripoll M."/>
            <person name="Tall B."/>
            <person name="Farber J."/>
            <person name="Fanning S."/>
            <person name="Lehner A."/>
            <person name="Stephan R."/>
            <person name="Pagotto F."/>
            <person name="Iverson C."/>
            <person name="Ziobro G."/>
            <person name="Miller A."/>
            <person name="Pearson R."/>
            <person name="Yan Q."/>
            <person name="Kim M."/>
            <person name="Jeong S."/>
            <person name="Park J."/>
            <person name="Jun S."/>
            <person name="Choi H."/>
            <person name="Chung T."/>
            <person name="Yoo Y."/>
            <person name="Park E."/>
            <person name="Hwang S."/>
            <person name="Lee B."/>
            <person name="Sathyamoorthy V."/>
            <person name="Carter L."/>
            <person name="Mammel M."/>
            <person name="Jackson S."/>
            <person name="Kothary M."/>
            <person name="Patel I."/>
            <person name="Grim C."/>
            <person name="Gopinath G."/>
            <person name="Gangiredla J."/>
            <person name="Chase H."/>
        </authorList>
    </citation>
    <scope>NUCLEOTIDE SEQUENCE [LARGE SCALE GENOMIC DNA]</scope>
    <source>
        <strain evidence="1">MOD1-Sh41s</strain>
    </source>
</reference>
<gene>
    <name evidence="1" type="ORF">BS411_06045</name>
</gene>
<dbReference type="OrthoDB" id="6562926at2"/>
<name>A0A2T7B7W3_9ENTR</name>
<dbReference type="RefSeq" id="WP_075197833.1">
    <property type="nucleotide sequence ID" value="NZ_CP187984.1"/>
</dbReference>
<accession>A0A2T7B7W3</accession>
<dbReference type="AlphaFoldDB" id="A0A2T7B7W3"/>
<comment type="caution">
    <text evidence="1">The sequence shown here is derived from an EMBL/GenBank/DDBJ whole genome shotgun (WGS) entry which is preliminary data.</text>
</comment>
<protein>
    <submittedName>
        <fullName evidence="1">Uncharacterized protein</fullName>
    </submittedName>
</protein>